<dbReference type="Proteomes" id="UP001595630">
    <property type="component" value="Unassembled WGS sequence"/>
</dbReference>
<dbReference type="InterPro" id="IPR038086">
    <property type="entry name" value="DUF2789_sf"/>
</dbReference>
<evidence type="ECO:0000313" key="1">
    <source>
        <dbReference type="EMBL" id="MFC3606380.1"/>
    </source>
</evidence>
<dbReference type="Gene3D" id="1.10.10.1130">
    <property type="entry name" value="Uncharacterised protein PF10982, DUF2789"/>
    <property type="match status" value="1"/>
</dbReference>
<evidence type="ECO:0000313" key="2">
    <source>
        <dbReference type="Proteomes" id="UP001595630"/>
    </source>
</evidence>
<dbReference type="RefSeq" id="WP_386360377.1">
    <property type="nucleotide sequence ID" value="NZ_JBHRXZ010000002.1"/>
</dbReference>
<gene>
    <name evidence="1" type="ORF">ACFOMF_01085</name>
</gene>
<dbReference type="InterPro" id="IPR021250">
    <property type="entry name" value="DUF2789"/>
</dbReference>
<reference evidence="2" key="1">
    <citation type="journal article" date="2019" name="Int. J. Syst. Evol. Microbiol.">
        <title>The Global Catalogue of Microorganisms (GCM) 10K type strain sequencing project: providing services to taxonomists for standard genome sequencing and annotation.</title>
        <authorList>
            <consortium name="The Broad Institute Genomics Platform"/>
            <consortium name="The Broad Institute Genome Sequencing Center for Infectious Disease"/>
            <person name="Wu L."/>
            <person name="Ma J."/>
        </authorList>
    </citation>
    <scope>NUCLEOTIDE SEQUENCE [LARGE SCALE GENOMIC DNA]</scope>
    <source>
        <strain evidence="2">KCTC 42447</strain>
    </source>
</reference>
<name>A0ABV7SZV8_9GAMM</name>
<sequence length="80" mass="8977">MEIINKDLTTLFDQLGLDSDQESIDAFVASHTLPQGVKLSEADFWNPAQAALLREELAEDADWEPVVDELNVLLHQKNDV</sequence>
<proteinExistence type="predicted"/>
<dbReference type="EMBL" id="JBHRXZ010000002">
    <property type="protein sequence ID" value="MFC3606380.1"/>
    <property type="molecule type" value="Genomic_DNA"/>
</dbReference>
<keyword evidence="2" id="KW-1185">Reference proteome</keyword>
<accession>A0ABV7SZV8</accession>
<dbReference type="Pfam" id="PF10982">
    <property type="entry name" value="DUF2789"/>
    <property type="match status" value="1"/>
</dbReference>
<comment type="caution">
    <text evidence="1">The sequence shown here is derived from an EMBL/GenBank/DDBJ whole genome shotgun (WGS) entry which is preliminary data.</text>
</comment>
<organism evidence="1 2">
    <name type="scientific">Stutzerimonas tarimensis</name>
    <dbReference type="NCBI Taxonomy" id="1507735"/>
    <lineage>
        <taxon>Bacteria</taxon>
        <taxon>Pseudomonadati</taxon>
        <taxon>Pseudomonadota</taxon>
        <taxon>Gammaproteobacteria</taxon>
        <taxon>Pseudomonadales</taxon>
        <taxon>Pseudomonadaceae</taxon>
        <taxon>Stutzerimonas</taxon>
    </lineage>
</organism>
<protein>
    <submittedName>
        <fullName evidence="1">DUF2789 domain-containing protein</fullName>
    </submittedName>
</protein>